<dbReference type="AlphaFoldDB" id="A0AAN9C4Y5"/>
<dbReference type="InterPro" id="IPR014710">
    <property type="entry name" value="RmlC-like_jellyroll"/>
</dbReference>
<feature type="transmembrane region" description="Helical" evidence="2">
    <location>
        <begin position="223"/>
        <end position="244"/>
    </location>
</feature>
<feature type="compositionally biased region" description="Basic and acidic residues" evidence="1">
    <location>
        <begin position="752"/>
        <end position="761"/>
    </location>
</feature>
<evidence type="ECO:0000256" key="1">
    <source>
        <dbReference type="SAM" id="MobiDB-lite"/>
    </source>
</evidence>
<comment type="caution">
    <text evidence="4">The sequence shown here is derived from an EMBL/GenBank/DDBJ whole genome shotgun (WGS) entry which is preliminary data.</text>
</comment>
<keyword evidence="2" id="KW-0472">Membrane</keyword>
<dbReference type="CDD" id="cd00038">
    <property type="entry name" value="CAP_ED"/>
    <property type="match status" value="1"/>
</dbReference>
<dbReference type="Gene3D" id="2.60.120.10">
    <property type="entry name" value="Jelly Rolls"/>
    <property type="match status" value="1"/>
</dbReference>
<feature type="region of interest" description="Disordered" evidence="1">
    <location>
        <begin position="744"/>
        <end position="802"/>
    </location>
</feature>
<evidence type="ECO:0000313" key="4">
    <source>
        <dbReference type="EMBL" id="KAK7114505.1"/>
    </source>
</evidence>
<dbReference type="Pfam" id="PF00027">
    <property type="entry name" value="cNMP_binding"/>
    <property type="match status" value="1"/>
</dbReference>
<organism evidence="4 5">
    <name type="scientific">Littorina saxatilis</name>
    <dbReference type="NCBI Taxonomy" id="31220"/>
    <lineage>
        <taxon>Eukaryota</taxon>
        <taxon>Metazoa</taxon>
        <taxon>Spiralia</taxon>
        <taxon>Lophotrochozoa</taxon>
        <taxon>Mollusca</taxon>
        <taxon>Gastropoda</taxon>
        <taxon>Caenogastropoda</taxon>
        <taxon>Littorinimorpha</taxon>
        <taxon>Littorinoidea</taxon>
        <taxon>Littorinidae</taxon>
        <taxon>Littorina</taxon>
    </lineage>
</organism>
<evidence type="ECO:0000256" key="2">
    <source>
        <dbReference type="SAM" id="Phobius"/>
    </source>
</evidence>
<dbReference type="SUPFAM" id="SSF51206">
    <property type="entry name" value="cAMP-binding domain-like"/>
    <property type="match status" value="1"/>
</dbReference>
<reference evidence="4 5" key="1">
    <citation type="submission" date="2024-02" db="EMBL/GenBank/DDBJ databases">
        <title>Chromosome-scale genome assembly of the rough periwinkle Littorina saxatilis.</title>
        <authorList>
            <person name="De Jode A."/>
            <person name="Faria R."/>
            <person name="Formenti G."/>
            <person name="Sims Y."/>
            <person name="Smith T.P."/>
            <person name="Tracey A."/>
            <person name="Wood J.M.D."/>
            <person name="Zagrodzka Z.B."/>
            <person name="Johannesson K."/>
            <person name="Butlin R.K."/>
            <person name="Leder E.H."/>
        </authorList>
    </citation>
    <scope>NUCLEOTIDE SEQUENCE [LARGE SCALE GENOMIC DNA]</scope>
    <source>
        <strain evidence="4">Snail1</strain>
        <tissue evidence="4">Muscle</tissue>
    </source>
</reference>
<gene>
    <name evidence="4" type="ORF">V1264_000560</name>
</gene>
<protein>
    <recommendedName>
        <fullName evidence="3">Cyclic nucleotide-binding domain-containing protein</fullName>
    </recommendedName>
</protein>
<dbReference type="Proteomes" id="UP001374579">
    <property type="component" value="Unassembled WGS sequence"/>
</dbReference>
<dbReference type="PROSITE" id="PS50042">
    <property type="entry name" value="CNMP_BINDING_3"/>
    <property type="match status" value="1"/>
</dbReference>
<name>A0AAN9C4Y5_9CAEN</name>
<keyword evidence="5" id="KW-1185">Reference proteome</keyword>
<proteinExistence type="predicted"/>
<dbReference type="EMBL" id="JBAMIC010000001">
    <property type="protein sequence ID" value="KAK7114505.1"/>
    <property type="molecule type" value="Genomic_DNA"/>
</dbReference>
<evidence type="ECO:0000313" key="5">
    <source>
        <dbReference type="Proteomes" id="UP001374579"/>
    </source>
</evidence>
<feature type="transmembrane region" description="Helical" evidence="2">
    <location>
        <begin position="155"/>
        <end position="178"/>
    </location>
</feature>
<feature type="domain" description="Cyclic nucleotide-binding" evidence="3">
    <location>
        <begin position="429"/>
        <end position="527"/>
    </location>
</feature>
<accession>A0AAN9C4Y5</accession>
<dbReference type="InterPro" id="IPR000595">
    <property type="entry name" value="cNMP-bd_dom"/>
</dbReference>
<feature type="transmembrane region" description="Helical" evidence="2">
    <location>
        <begin position="190"/>
        <end position="211"/>
    </location>
</feature>
<dbReference type="InterPro" id="IPR018490">
    <property type="entry name" value="cNMP-bd_dom_sf"/>
</dbReference>
<keyword evidence="2" id="KW-1133">Transmembrane helix</keyword>
<sequence length="802" mass="91738">MADAGFDIVEADTHVDDMFQNFSQRHLSVSKIFKKMTRNSVTPAADISEMSEDQKDEAREDKLEAIYLLLKAQKKTYWRHFERGLMSKEALHQLIDWADSAADHRGKFLDVRKVKEASQVRPILKSLKRQVKIKLRQLHHEALACRGWQYWQQQVLPMILSYGFHVIDTLMVLLAVVLEFVDIPETNLDLNAFLMFWNGSVVGIYGMIALGELLVMRLRFFKIVWHNITMVIVLVGLLDILVMASLGQTKKNVAHVFTRVLFVLSRLVRLLGLVEIIPWILEKFFKLLEQRISGQLGVGFDICCAYVTGQVEVSRWLEALVQDPAIVIELKRHCNKSKLEIIKTLGILALENPTIALSVKTRQAMRIVLNAEHDTVEELRSEGALQDSDAALLTKDLEERMKKLLTAPPLVDDDSEDSIIRNVGWVQGDEDLFHYIKDHMEIWSLKANTIITEQGQDDYSIYIIKSGVARLERATDKYFVSVMDYMTAGNVVGEINFLTKAIRFKTVRCETPVTVLALTEETLELALARSWSSKLPPLLYRMWLVIAKRVAIKVFMDDPDFQALSNDFIRMHLFDAYLVDNLHGNSLNIHNDPRDDVILIHGYARDAFTRQPFRGPSYIPRTCFQLQLLPEEGLYPLVLIVPVEPLEMDEYEIHPTRRGSNIDHDVLASGSIEALKLEELFRATHQTEDHGPISPQSTMDRRQFMQTGNGYSSESSSDDLSCVSTTTYTHIIPEMQNEQEIIVQPPHNPVNPKKEKHEKHLPFGTWDLSDTWEDASEYSKEDSKSPMGRASTSIDSFDAHRH</sequence>
<keyword evidence="2" id="KW-0812">Transmembrane</keyword>
<evidence type="ECO:0000259" key="3">
    <source>
        <dbReference type="PROSITE" id="PS50042"/>
    </source>
</evidence>